<feature type="region of interest" description="Disordered" evidence="4">
    <location>
        <begin position="1180"/>
        <end position="1199"/>
    </location>
</feature>
<feature type="compositionally biased region" description="Polar residues" evidence="4">
    <location>
        <begin position="1288"/>
        <end position="1311"/>
    </location>
</feature>
<proteinExistence type="predicted"/>
<keyword evidence="8" id="KW-1185">Reference proteome</keyword>
<feature type="repeat" description="TPR" evidence="2">
    <location>
        <begin position="1637"/>
        <end position="1670"/>
    </location>
</feature>
<evidence type="ECO:0000256" key="2">
    <source>
        <dbReference type="PROSITE-ProRule" id="PRU00339"/>
    </source>
</evidence>
<dbReference type="InterPro" id="IPR033646">
    <property type="entry name" value="CLU-central"/>
</dbReference>
<feature type="compositionally biased region" description="Basic and acidic residues" evidence="4">
    <location>
        <begin position="1109"/>
        <end position="1121"/>
    </location>
</feature>
<dbReference type="InterPro" id="IPR027523">
    <property type="entry name" value="CLU_prot"/>
</dbReference>
<feature type="domain" description="PH" evidence="5">
    <location>
        <begin position="439"/>
        <end position="613"/>
    </location>
</feature>
<dbReference type="PROSITE" id="PS50003">
    <property type="entry name" value="PH_DOMAIN"/>
    <property type="match status" value="1"/>
</dbReference>
<dbReference type="Pfam" id="PF12807">
    <property type="entry name" value="eIF3_p135"/>
    <property type="match status" value="1"/>
</dbReference>
<dbReference type="PROSITE" id="PS51823">
    <property type="entry name" value="CLU"/>
    <property type="match status" value="1"/>
</dbReference>
<organism evidence="7 8">
    <name type="scientific">Stylonychia lemnae</name>
    <name type="common">Ciliate</name>
    <dbReference type="NCBI Taxonomy" id="5949"/>
    <lineage>
        <taxon>Eukaryota</taxon>
        <taxon>Sar</taxon>
        <taxon>Alveolata</taxon>
        <taxon>Ciliophora</taxon>
        <taxon>Intramacronucleata</taxon>
        <taxon>Spirotrichea</taxon>
        <taxon>Stichotrichia</taxon>
        <taxon>Sporadotrichida</taxon>
        <taxon>Oxytrichidae</taxon>
        <taxon>Stylonychinae</taxon>
        <taxon>Stylonychia</taxon>
    </lineage>
</organism>
<dbReference type="Gene3D" id="2.30.29.30">
    <property type="entry name" value="Pleckstrin-homology domain (PH domain)/Phosphotyrosine-binding domain (PTB)"/>
    <property type="match status" value="1"/>
</dbReference>
<dbReference type="Pfam" id="PF13236">
    <property type="entry name" value="CLU"/>
    <property type="match status" value="1"/>
</dbReference>
<evidence type="ECO:0000259" key="6">
    <source>
        <dbReference type="PROSITE" id="PS51823"/>
    </source>
</evidence>
<dbReference type="InterPro" id="IPR025697">
    <property type="entry name" value="CLU_dom"/>
</dbReference>
<dbReference type="InterPro" id="IPR019734">
    <property type="entry name" value="TPR_rpt"/>
</dbReference>
<feature type="region of interest" description="Disordered" evidence="4">
    <location>
        <begin position="646"/>
        <end position="707"/>
    </location>
</feature>
<dbReference type="InterPro" id="IPR011990">
    <property type="entry name" value="TPR-like_helical_dom_sf"/>
</dbReference>
<dbReference type="SUPFAM" id="SSF48452">
    <property type="entry name" value="TPR-like"/>
    <property type="match status" value="1"/>
</dbReference>
<gene>
    <name evidence="7" type="primary">Contig1815.g1969</name>
    <name evidence="7" type="ORF">STYLEM_5482</name>
</gene>
<dbReference type="SMART" id="SM00028">
    <property type="entry name" value="TPR"/>
    <property type="match status" value="2"/>
</dbReference>
<feature type="region of interest" description="Disordered" evidence="4">
    <location>
        <begin position="1288"/>
        <end position="1317"/>
    </location>
</feature>
<evidence type="ECO:0000256" key="1">
    <source>
        <dbReference type="ARBA" id="ARBA00022490"/>
    </source>
</evidence>
<name>A0A078A2N2_STYLE</name>
<evidence type="ECO:0000259" key="5">
    <source>
        <dbReference type="PROSITE" id="PS50003"/>
    </source>
</evidence>
<feature type="domain" description="Clu" evidence="6">
    <location>
        <begin position="809"/>
        <end position="1152"/>
    </location>
</feature>
<dbReference type="PROSITE" id="PS50005">
    <property type="entry name" value="TPR"/>
    <property type="match status" value="1"/>
</dbReference>
<evidence type="ECO:0000313" key="8">
    <source>
        <dbReference type="Proteomes" id="UP000039865"/>
    </source>
</evidence>
<dbReference type="PANTHER" id="PTHR12601">
    <property type="entry name" value="EUKARYOTIC TRANSLATION INITIATION FACTOR 3 SUBUNIT EIF-3"/>
    <property type="match status" value="1"/>
</dbReference>
<keyword evidence="1" id="KW-0963">Cytoplasm</keyword>
<dbReference type="InParanoid" id="A0A078A2N2"/>
<keyword evidence="2" id="KW-0802">TPR repeat</keyword>
<accession>A0A078A2N2</accession>
<evidence type="ECO:0000313" key="7">
    <source>
        <dbReference type="EMBL" id="CDW76481.1"/>
    </source>
</evidence>
<evidence type="ECO:0000256" key="3">
    <source>
        <dbReference type="SAM" id="Coils"/>
    </source>
</evidence>
<keyword evidence="3" id="KW-0175">Coiled coil</keyword>
<dbReference type="InterPro" id="IPR001849">
    <property type="entry name" value="PH_domain"/>
</dbReference>
<feature type="coiled-coil region" evidence="3">
    <location>
        <begin position="799"/>
        <end position="826"/>
    </location>
</feature>
<feature type="compositionally biased region" description="Low complexity" evidence="4">
    <location>
        <begin position="1094"/>
        <end position="1105"/>
    </location>
</feature>
<feature type="compositionally biased region" description="Basic residues" evidence="4">
    <location>
        <begin position="565"/>
        <end position="581"/>
    </location>
</feature>
<dbReference type="InterPro" id="IPR011993">
    <property type="entry name" value="PH-like_dom_sf"/>
</dbReference>
<dbReference type="Gene3D" id="1.25.40.10">
    <property type="entry name" value="Tetratricopeptide repeat domain"/>
    <property type="match status" value="1"/>
</dbReference>
<dbReference type="EMBL" id="CCKQ01005314">
    <property type="protein sequence ID" value="CDW76481.1"/>
    <property type="molecule type" value="Genomic_DNA"/>
</dbReference>
<feature type="compositionally biased region" description="Acidic residues" evidence="4">
    <location>
        <begin position="539"/>
        <end position="559"/>
    </location>
</feature>
<feature type="region of interest" description="Disordered" evidence="4">
    <location>
        <begin position="730"/>
        <end position="749"/>
    </location>
</feature>
<feature type="region of interest" description="Disordered" evidence="4">
    <location>
        <begin position="776"/>
        <end position="795"/>
    </location>
</feature>
<protein>
    <submittedName>
        <fullName evidence="7">Tpr domain containing protein</fullName>
    </submittedName>
</protein>
<evidence type="ECO:0000256" key="4">
    <source>
        <dbReference type="SAM" id="MobiDB-lite"/>
    </source>
</evidence>
<reference evidence="7 8" key="1">
    <citation type="submission" date="2014-06" db="EMBL/GenBank/DDBJ databases">
        <authorList>
            <person name="Swart Estienne"/>
        </authorList>
    </citation>
    <scope>NUCLEOTIDE SEQUENCE [LARGE SCALE GENOMIC DNA]</scope>
    <source>
        <strain evidence="7 8">130c</strain>
    </source>
</reference>
<feature type="region of interest" description="Disordered" evidence="4">
    <location>
        <begin position="1092"/>
        <end position="1121"/>
    </location>
</feature>
<feature type="compositionally biased region" description="Low complexity" evidence="4">
    <location>
        <begin position="679"/>
        <end position="707"/>
    </location>
</feature>
<dbReference type="Proteomes" id="UP000039865">
    <property type="component" value="Unassembled WGS sequence"/>
</dbReference>
<feature type="region of interest" description="Disordered" evidence="4">
    <location>
        <begin position="534"/>
        <end position="581"/>
    </location>
</feature>
<sequence length="1951" mass="227426">MLLKTPRSRNLQNPDKLTQQREQLKLYNPQTAYQQEARSSILSKPVIKSEADKTLTKSSIVKNDKNSTVIITLRQHRSPIHSSIQITSSDSQDKKAFIEKSSLALAIKRNTMIQQQQQLQRKIALQQQSSRQIQLNRQHNQHQLLSYQHHQNQHYYQIQRNMVSSPELKKRQEGIKEIQYRALINNKKSRDSSTNKIRGYGSEEPQQYVRQSGKSHRVQNETIQVNIYSDNFQNEDHVQSNIINTSHHTIDLIDRTTIIKDKSQIRQSEITLTESNNQVDEESDYIENIHSKKNDEYFRNRSKTQRRPVVKVDMDLKSNQLLLIYSQKKFKSKCKESHFKSQLNKRRSDLFFSKTRKKETCDHIMESNRPENMMKHYVIHLIKNYDDALSNAKFNQNSSRLDKQKFQCLFMSLIYSSQLTGLNNSTFLNQYSNQEITVPKEALGKVNKLSNKGWSYHFRLLKMDQNALTYYKSVPSDFDEGKIKVKQSIPIKRILAVDEIKEDDKKKFKKLAKASDIAFKVVFPKKYMIKGREYNPTIDDGDDDEEEEEDEDLDQDESIDDQRTRMKKSKTQTRAKSKAKQTKKNQALTTWYFVCDNKYETQLWMERLIKSSKMQNSRFIEDESNFMMGKNDTQMNQIGAAKNTFLDNNQQSDEDEVLPQKDMRSKQLNFQDQSKSKNSKNNNSNNDKNVNQPGLQNNSSNNKANTSNNKIQTNQVQQKQQQAVQQIDLFGKNGKPQQNKYQQDYDYGRSDSEFPDLDTILEQNFQINNVKIDGDGNIDQNINQKSNDDSDGEHIVEDSQEAKIKLKNLQNSVTQYYNQSDNLNKKKSKKEQKGWDLKFQNYWGYLISADKNLKDTLTLSERFFDHVGKFRRTAQQLVQEIIDEIHIPVSQNIRKNKYIPVQKIQEEHLVFLDDDDAAINNVGTLFYFEKNICIKITHQGDQMLDQNGPMSQNHNNAGTTNITAANRTSNGLQNSNLDNSYMANNQNQNRNSDPFQNLKWKMYGREFLSMEVMFDALFLLSKPDVSHKLRIPLSALIDYKGFRALAIAAIPIHPQLGPSIGFYNDGKYVPHDKKLKQELEYVGDVLNLKENRISQKGQQSNSNQNPESKNNRKDPDTPTKKSEYHFSELQYLEEPYYVLKTNEIFPYDVDLNDAYPRKDRYLRPEFVCVYERPLKADARKDLGFQPSQETKSKDEDNDYAELNEASRPIDSESLTTCFHSQQVNMRYLGLVCQNSNVPHVQQLCKVEMIGRTLKNILNKQISSMILDRQQRFKENVANMETHRRQVNYKSQNNPSNLKMKGNRNNNSSIGQHEQEQKERELQDEYQELCKDLDQIIKISIVDYINLVFGSGQESREFWTEVLIPLTIQYFNLQSEDIFKQPYQINYNAIFFSFVYHSGIKILGSNSFQQSKNTSGFEQRIGDRITDKINPTQMHKDDDFFKEFGKSEIPFGDPEKSYIKIEIVPKSRTYSLRNLPYKLLSDKYKEYKEEGQIENALKCCKMRRIMKRSLEDKEDISTLAEICEIALDNYEFQIAKEQALEALKYIHPLHAESIRFYCILMRSFHGMDLSPEEEQYFTKALTTLVHHWGSNHPLHCSIFGIMAYLLIQKNKLEEASYLYLSSHHCCLKVLGSNHIQTAEVHMDFGRLFLKMKNKDAALEHFQNAYLIYESYFGVQSLSTAQVAQQLANILEEQGKLQEAYIYADIASDSYPTIYGETNEKSISSHWLKLSISYSLKKPDVIALCSKLYEAILKRDLQMNDHSGMMDYSQDKSHAVNIQNDKNSDYINEKIQSIKEYCIATTILEMTRTLKKEDRLVIKMFCDKVLFKAHQQSEQGLPNLSDLQQQLNPSKIMHVANLKFEEEAKNFFETLYQSSKDCEGGFVGFYQKTLDAATQMNESKKQTPMQTSSTVKQNRGNDNNILTEFLINEGTDVFFIKIIKAFENYNFYNVLLI</sequence>
<feature type="compositionally biased region" description="Basic and acidic residues" evidence="4">
    <location>
        <begin position="786"/>
        <end position="795"/>
    </location>
</feature>
<dbReference type="OrthoDB" id="626167at2759"/>